<dbReference type="AlphaFoldDB" id="A0AAN5I7K5"/>
<dbReference type="EMBL" id="BTRK01000005">
    <property type="protein sequence ID" value="GMR55408.1"/>
    <property type="molecule type" value="Genomic_DNA"/>
</dbReference>
<reference evidence="3" key="1">
    <citation type="submission" date="2022-10" db="EMBL/GenBank/DDBJ databases">
        <title>Genome assembly of Pristionchus species.</title>
        <authorList>
            <person name="Yoshida K."/>
            <person name="Sommer R.J."/>
        </authorList>
    </citation>
    <scope>NUCLEOTIDE SEQUENCE [LARGE SCALE GENOMIC DNA]</scope>
    <source>
        <strain evidence="3">RS5460</strain>
    </source>
</reference>
<feature type="domain" description="BTB" evidence="1">
    <location>
        <begin position="34"/>
        <end position="70"/>
    </location>
</feature>
<evidence type="ECO:0000313" key="2">
    <source>
        <dbReference type="EMBL" id="GMR55408.1"/>
    </source>
</evidence>
<dbReference type="PANTHER" id="PTHR47022">
    <property type="entry name" value="BTB AND MATH DOMAIN-CONTAINING PROTEIN 36-RELATED"/>
    <property type="match status" value="1"/>
</dbReference>
<dbReference type="CDD" id="cd18186">
    <property type="entry name" value="BTB_POZ_ZBTB_KLHL-like"/>
    <property type="match status" value="1"/>
</dbReference>
<comment type="caution">
    <text evidence="2">The sequence shown here is derived from an EMBL/GenBank/DDBJ whole genome shotgun (WGS) entry which is preliminary data.</text>
</comment>
<protein>
    <recommendedName>
        <fullName evidence="1">BTB domain-containing protein</fullName>
    </recommendedName>
</protein>
<dbReference type="InterPro" id="IPR011333">
    <property type="entry name" value="SKP1/BTB/POZ_sf"/>
</dbReference>
<proteinExistence type="predicted"/>
<accession>A0AAN5I7K5</accession>
<dbReference type="InterPro" id="IPR000210">
    <property type="entry name" value="BTB/POZ_dom"/>
</dbReference>
<evidence type="ECO:0000259" key="1">
    <source>
        <dbReference type="PROSITE" id="PS50097"/>
    </source>
</evidence>
<sequence length="70" mass="7980">IINDTFTVEFHLRIINSERSIVDLGVFSAPNDMSNVILKIGEERLHVSKEFLAVHSPVFKTLFFGDFAEK</sequence>
<evidence type="ECO:0000313" key="3">
    <source>
        <dbReference type="Proteomes" id="UP001328107"/>
    </source>
</evidence>
<keyword evidence="3" id="KW-1185">Reference proteome</keyword>
<feature type="non-terminal residue" evidence="2">
    <location>
        <position position="70"/>
    </location>
</feature>
<dbReference type="PROSITE" id="PS50097">
    <property type="entry name" value="BTB"/>
    <property type="match status" value="1"/>
</dbReference>
<organism evidence="2 3">
    <name type="scientific">Pristionchus mayeri</name>
    <dbReference type="NCBI Taxonomy" id="1317129"/>
    <lineage>
        <taxon>Eukaryota</taxon>
        <taxon>Metazoa</taxon>
        <taxon>Ecdysozoa</taxon>
        <taxon>Nematoda</taxon>
        <taxon>Chromadorea</taxon>
        <taxon>Rhabditida</taxon>
        <taxon>Rhabditina</taxon>
        <taxon>Diplogasteromorpha</taxon>
        <taxon>Diplogasteroidea</taxon>
        <taxon>Neodiplogasteridae</taxon>
        <taxon>Pristionchus</taxon>
    </lineage>
</organism>
<dbReference type="Pfam" id="PF00651">
    <property type="entry name" value="BTB"/>
    <property type="match status" value="1"/>
</dbReference>
<feature type="non-terminal residue" evidence="2">
    <location>
        <position position="1"/>
    </location>
</feature>
<dbReference type="PANTHER" id="PTHR47022:SF1">
    <property type="entry name" value="BTB AND MATH DOMAIN-CONTAINING PROTEIN 36-RELATED"/>
    <property type="match status" value="1"/>
</dbReference>
<name>A0AAN5I7K5_9BILA</name>
<dbReference type="SUPFAM" id="SSF54695">
    <property type="entry name" value="POZ domain"/>
    <property type="match status" value="1"/>
</dbReference>
<dbReference type="Proteomes" id="UP001328107">
    <property type="component" value="Unassembled WGS sequence"/>
</dbReference>
<dbReference type="Gene3D" id="3.30.710.10">
    <property type="entry name" value="Potassium Channel Kv1.1, Chain A"/>
    <property type="match status" value="1"/>
</dbReference>
<gene>
    <name evidence="2" type="ORF">PMAYCL1PPCAC_25603</name>
</gene>